<dbReference type="Pfam" id="PF00990">
    <property type="entry name" value="GGDEF"/>
    <property type="match status" value="1"/>
</dbReference>
<organism evidence="4 5">
    <name type="scientific">Ferrimonas pelagia</name>
    <dbReference type="NCBI Taxonomy" id="1177826"/>
    <lineage>
        <taxon>Bacteria</taxon>
        <taxon>Pseudomonadati</taxon>
        <taxon>Pseudomonadota</taxon>
        <taxon>Gammaproteobacteria</taxon>
        <taxon>Alteromonadales</taxon>
        <taxon>Ferrimonadaceae</taxon>
        <taxon>Ferrimonas</taxon>
    </lineage>
</organism>
<dbReference type="PANTHER" id="PTHR45138">
    <property type="entry name" value="REGULATORY COMPONENTS OF SENSORY TRANSDUCTION SYSTEM"/>
    <property type="match status" value="1"/>
</dbReference>
<dbReference type="EC" id="2.7.7.65" evidence="1"/>
<dbReference type="InterPro" id="IPR043128">
    <property type="entry name" value="Rev_trsase/Diguanyl_cyclase"/>
</dbReference>
<evidence type="ECO:0000313" key="4">
    <source>
        <dbReference type="EMBL" id="GAA4876484.1"/>
    </source>
</evidence>
<dbReference type="NCBIfam" id="TIGR00254">
    <property type="entry name" value="GGDEF"/>
    <property type="match status" value="1"/>
</dbReference>
<dbReference type="EMBL" id="BAABJZ010000008">
    <property type="protein sequence ID" value="GAA4876484.1"/>
    <property type="molecule type" value="Genomic_DNA"/>
</dbReference>
<keyword evidence="5" id="KW-1185">Reference proteome</keyword>
<dbReference type="InterPro" id="IPR029787">
    <property type="entry name" value="Nucleotide_cyclase"/>
</dbReference>
<name>A0ABP9EJD6_9GAMM</name>
<evidence type="ECO:0000259" key="3">
    <source>
        <dbReference type="PROSITE" id="PS50887"/>
    </source>
</evidence>
<dbReference type="Proteomes" id="UP001499988">
    <property type="component" value="Unassembled WGS sequence"/>
</dbReference>
<dbReference type="PANTHER" id="PTHR45138:SF9">
    <property type="entry name" value="DIGUANYLATE CYCLASE DGCM-RELATED"/>
    <property type="match status" value="1"/>
</dbReference>
<dbReference type="PROSITE" id="PS50887">
    <property type="entry name" value="GGDEF"/>
    <property type="match status" value="1"/>
</dbReference>
<gene>
    <name evidence="4" type="ORF">GCM10023333_07190</name>
</gene>
<dbReference type="CDD" id="cd01949">
    <property type="entry name" value="GGDEF"/>
    <property type="match status" value="1"/>
</dbReference>
<dbReference type="InterPro" id="IPR050469">
    <property type="entry name" value="Diguanylate_Cyclase"/>
</dbReference>
<feature type="domain" description="GGDEF" evidence="3">
    <location>
        <begin position="96"/>
        <end position="231"/>
    </location>
</feature>
<evidence type="ECO:0000256" key="2">
    <source>
        <dbReference type="ARBA" id="ARBA00034247"/>
    </source>
</evidence>
<dbReference type="SMART" id="SM00267">
    <property type="entry name" value="GGDEF"/>
    <property type="match status" value="1"/>
</dbReference>
<evidence type="ECO:0000313" key="5">
    <source>
        <dbReference type="Proteomes" id="UP001499988"/>
    </source>
</evidence>
<comment type="catalytic activity">
    <reaction evidence="2">
        <text>2 GTP = 3',3'-c-di-GMP + 2 diphosphate</text>
        <dbReference type="Rhea" id="RHEA:24898"/>
        <dbReference type="ChEBI" id="CHEBI:33019"/>
        <dbReference type="ChEBI" id="CHEBI:37565"/>
        <dbReference type="ChEBI" id="CHEBI:58805"/>
        <dbReference type="EC" id="2.7.7.65"/>
    </reaction>
</comment>
<dbReference type="Gene3D" id="3.30.70.270">
    <property type="match status" value="1"/>
</dbReference>
<protein>
    <recommendedName>
        <fullName evidence="1">diguanylate cyclase</fullName>
        <ecNumber evidence="1">2.7.7.65</ecNumber>
    </recommendedName>
</protein>
<reference evidence="5" key="1">
    <citation type="journal article" date="2019" name="Int. J. Syst. Evol. Microbiol.">
        <title>The Global Catalogue of Microorganisms (GCM) 10K type strain sequencing project: providing services to taxonomists for standard genome sequencing and annotation.</title>
        <authorList>
            <consortium name="The Broad Institute Genomics Platform"/>
            <consortium name="The Broad Institute Genome Sequencing Center for Infectious Disease"/>
            <person name="Wu L."/>
            <person name="Ma J."/>
        </authorList>
    </citation>
    <scope>NUCLEOTIDE SEQUENCE [LARGE SCALE GENOMIC DNA]</scope>
    <source>
        <strain evidence="5">JCM 18401</strain>
    </source>
</reference>
<comment type="caution">
    <text evidence="4">The sequence shown here is derived from an EMBL/GenBank/DDBJ whole genome shotgun (WGS) entry which is preliminary data.</text>
</comment>
<dbReference type="SUPFAM" id="SSF55073">
    <property type="entry name" value="Nucleotide cyclase"/>
    <property type="match status" value="1"/>
</dbReference>
<proteinExistence type="predicted"/>
<sequence length="239" mass="27214">MQGLREVIGLKRSVFYMEYPCHSETEHRWFIMRVSPFHYQQKLYLVVVHQNITQRKLAEFEVLKLSREDELTGVANRRCFDEFIQQEWNRCARLSMPLMVALIDIDKFKEINDHNGHQIGDACLIEFGRLLKTVANRPSDLCARFGGDEFVVVWGNTSEHQADLLVGRLMAGLAAVNGDAQSPTPTFTVSIGLASMQDDPVDSVAALLRLADERLYLAKRGGRNQVAARYLGCSRELRQ</sequence>
<dbReference type="InterPro" id="IPR000160">
    <property type="entry name" value="GGDEF_dom"/>
</dbReference>
<accession>A0ABP9EJD6</accession>
<evidence type="ECO:0000256" key="1">
    <source>
        <dbReference type="ARBA" id="ARBA00012528"/>
    </source>
</evidence>